<keyword evidence="1" id="KW-0472">Membrane</keyword>
<dbReference type="RefSeq" id="WP_006983427.1">
    <property type="nucleotide sequence ID" value="NZ_ABVL01000034.1"/>
</dbReference>
<evidence type="ECO:0000313" key="3">
    <source>
        <dbReference type="Proteomes" id="UP000005824"/>
    </source>
</evidence>
<protein>
    <recommendedName>
        <fullName evidence="4">Tetratricopeptide repeat protein</fullName>
    </recommendedName>
</protein>
<dbReference type="SUPFAM" id="SSF48452">
    <property type="entry name" value="TPR-like"/>
    <property type="match status" value="1"/>
</dbReference>
<evidence type="ECO:0000256" key="1">
    <source>
        <dbReference type="SAM" id="Phobius"/>
    </source>
</evidence>
<proteinExistence type="predicted"/>
<reference evidence="2 3" key="1">
    <citation type="journal article" date="2011" name="J. Bacteriol.">
        <title>Genome sequence of Chthoniobacter flavus Ellin428, an aerobic heterotrophic soil bacterium.</title>
        <authorList>
            <person name="Kant R."/>
            <person name="van Passel M.W."/>
            <person name="Palva A."/>
            <person name="Lucas S."/>
            <person name="Lapidus A."/>
            <person name="Glavina Del Rio T."/>
            <person name="Dalin E."/>
            <person name="Tice H."/>
            <person name="Bruce D."/>
            <person name="Goodwin L."/>
            <person name="Pitluck S."/>
            <person name="Larimer F.W."/>
            <person name="Land M.L."/>
            <person name="Hauser L."/>
            <person name="Sangwan P."/>
            <person name="de Vos W.M."/>
            <person name="Janssen P.H."/>
            <person name="Smidt H."/>
        </authorList>
    </citation>
    <scope>NUCLEOTIDE SEQUENCE [LARGE SCALE GENOMIC DNA]</scope>
    <source>
        <strain evidence="2 3">Ellin428</strain>
    </source>
</reference>
<feature type="transmembrane region" description="Helical" evidence="1">
    <location>
        <begin position="39"/>
        <end position="61"/>
    </location>
</feature>
<dbReference type="AlphaFoldDB" id="B4DB17"/>
<dbReference type="Gene3D" id="1.25.40.10">
    <property type="entry name" value="Tetratricopeptide repeat domain"/>
    <property type="match status" value="1"/>
</dbReference>
<evidence type="ECO:0000313" key="2">
    <source>
        <dbReference type="EMBL" id="EDY16391.1"/>
    </source>
</evidence>
<dbReference type="Proteomes" id="UP000005824">
    <property type="component" value="Unassembled WGS sequence"/>
</dbReference>
<sequence>MRALPRLLLFLGLAYLAFVLFHEARLAKANPDIDPSKVVLLFAGFILIGGSAAIIVVVMVMPRIGDAVGNFFFQPNQEIEKDPHSSAQAALARGDYATAVEEYRQMLQNDPNDTLSYSEIAKISCEHLDDVAGAQSMLEEALQREWTPDDAAFLSARLVDVYWKFQHDARSARALLMQIVESMPGTRHAANAEHRLKEIEHQLALEG</sequence>
<keyword evidence="1" id="KW-0812">Transmembrane</keyword>
<evidence type="ECO:0008006" key="4">
    <source>
        <dbReference type="Google" id="ProtNLM"/>
    </source>
</evidence>
<keyword evidence="3" id="KW-1185">Reference proteome</keyword>
<name>B4DB17_9BACT</name>
<gene>
    <name evidence="2" type="ORF">CfE428DRAFT_6108</name>
</gene>
<comment type="caution">
    <text evidence="2">The sequence shown here is derived from an EMBL/GenBank/DDBJ whole genome shotgun (WGS) entry which is preliminary data.</text>
</comment>
<dbReference type="InterPro" id="IPR011990">
    <property type="entry name" value="TPR-like_helical_dom_sf"/>
</dbReference>
<accession>B4DB17</accession>
<dbReference type="eggNOG" id="ENOG503451R">
    <property type="taxonomic scope" value="Bacteria"/>
</dbReference>
<dbReference type="InParanoid" id="B4DB17"/>
<dbReference type="EMBL" id="ABVL01000034">
    <property type="protein sequence ID" value="EDY16391.1"/>
    <property type="molecule type" value="Genomic_DNA"/>
</dbReference>
<keyword evidence="1" id="KW-1133">Transmembrane helix</keyword>
<organism evidence="2 3">
    <name type="scientific">Chthoniobacter flavus Ellin428</name>
    <dbReference type="NCBI Taxonomy" id="497964"/>
    <lineage>
        <taxon>Bacteria</taxon>
        <taxon>Pseudomonadati</taxon>
        <taxon>Verrucomicrobiota</taxon>
        <taxon>Spartobacteria</taxon>
        <taxon>Chthoniobacterales</taxon>
        <taxon>Chthoniobacteraceae</taxon>
        <taxon>Chthoniobacter</taxon>
    </lineage>
</organism>